<dbReference type="GO" id="GO:0005886">
    <property type="term" value="C:plasma membrane"/>
    <property type="evidence" value="ECO:0007669"/>
    <property type="project" value="TreeGrafter"/>
</dbReference>
<evidence type="ECO:0000256" key="4">
    <source>
        <dbReference type="ARBA" id="ARBA00022842"/>
    </source>
</evidence>
<comment type="cofactor">
    <cofactor evidence="1">
        <name>Mg(2+)</name>
        <dbReference type="ChEBI" id="CHEBI:18420"/>
    </cofactor>
</comment>
<organism evidence="5">
    <name type="scientific">freshwater metagenome</name>
    <dbReference type="NCBI Taxonomy" id="449393"/>
    <lineage>
        <taxon>unclassified sequences</taxon>
        <taxon>metagenomes</taxon>
        <taxon>ecological metagenomes</taxon>
    </lineage>
</organism>
<sequence>MLHFIRQSIKSLLYPWYQMRLVRKLDFSQTPRHVGVILDGNRRWAKANPDEIGGTHSSRGHRAGAEKIQEFLTWCEAAQIDVVTLWLLSNDNFKRSAEELNALLQIIGETVNELGETKRWPITVLGSLELLPKDMQSKLLAVSKATENIKGLRVNVAIGYGGRLEIVDAVKKYLSTAEADSKDFKSAIDNLSAEEIAKHLYTAGQPDPELVIRTSGEQRLGGFLLWQSAHSEFYFCEAYWPDFRHVDFLRALRSYAQRHRRFGA</sequence>
<keyword evidence="2" id="KW-0808">Transferase</keyword>
<keyword evidence="4" id="KW-0460">Magnesium</keyword>
<evidence type="ECO:0000256" key="2">
    <source>
        <dbReference type="ARBA" id="ARBA00022679"/>
    </source>
</evidence>
<evidence type="ECO:0000256" key="3">
    <source>
        <dbReference type="ARBA" id="ARBA00022723"/>
    </source>
</evidence>
<dbReference type="CDD" id="cd00475">
    <property type="entry name" value="Cis_IPPS"/>
    <property type="match status" value="1"/>
</dbReference>
<dbReference type="PANTHER" id="PTHR10291:SF43">
    <property type="entry name" value="DEHYDRODOLICHYL DIPHOSPHATE SYNTHASE COMPLEX SUBUNIT DHDDS"/>
    <property type="match status" value="1"/>
</dbReference>
<dbReference type="PANTHER" id="PTHR10291">
    <property type="entry name" value="DEHYDRODOLICHYL DIPHOSPHATE SYNTHASE FAMILY MEMBER"/>
    <property type="match status" value="1"/>
</dbReference>
<reference evidence="5" key="1">
    <citation type="submission" date="2020-05" db="EMBL/GenBank/DDBJ databases">
        <authorList>
            <person name="Chiriac C."/>
            <person name="Salcher M."/>
            <person name="Ghai R."/>
            <person name="Kavagutti S V."/>
        </authorList>
    </citation>
    <scope>NUCLEOTIDE SEQUENCE</scope>
</reference>
<proteinExistence type="inferred from homology"/>
<dbReference type="NCBIfam" id="TIGR00055">
    <property type="entry name" value="uppS"/>
    <property type="match status" value="1"/>
</dbReference>
<dbReference type="GO" id="GO:0016094">
    <property type="term" value="P:polyprenol biosynthetic process"/>
    <property type="evidence" value="ECO:0007669"/>
    <property type="project" value="TreeGrafter"/>
</dbReference>
<dbReference type="EMBL" id="CAFBPB010000063">
    <property type="protein sequence ID" value="CAB5003674.1"/>
    <property type="molecule type" value="Genomic_DNA"/>
</dbReference>
<dbReference type="InterPro" id="IPR001441">
    <property type="entry name" value="UPP_synth-like"/>
</dbReference>
<evidence type="ECO:0000313" key="5">
    <source>
        <dbReference type="EMBL" id="CAB5003674.1"/>
    </source>
</evidence>
<accession>A0A6J7PNX8</accession>
<evidence type="ECO:0000256" key="1">
    <source>
        <dbReference type="ARBA" id="ARBA00001946"/>
    </source>
</evidence>
<dbReference type="Pfam" id="PF01255">
    <property type="entry name" value="Prenyltransf"/>
    <property type="match status" value="1"/>
</dbReference>
<name>A0A6J7PNX8_9ZZZZ</name>
<dbReference type="FunFam" id="3.40.1180.10:FF:000003">
    <property type="entry name" value="Isoprenyl transferase 2"/>
    <property type="match status" value="1"/>
</dbReference>
<dbReference type="GO" id="GO:0033850">
    <property type="term" value="F:Z-farnesyl diphosphate synthase activity"/>
    <property type="evidence" value="ECO:0007669"/>
    <property type="project" value="TreeGrafter"/>
</dbReference>
<dbReference type="GO" id="GO:0045547">
    <property type="term" value="F:ditrans,polycis-polyprenyl diphosphate synthase [(2E,6E)-farnesyl diphosphate specific] activity"/>
    <property type="evidence" value="ECO:0007669"/>
    <property type="project" value="TreeGrafter"/>
</dbReference>
<dbReference type="SUPFAM" id="SSF64005">
    <property type="entry name" value="Undecaprenyl diphosphate synthase"/>
    <property type="match status" value="1"/>
</dbReference>
<dbReference type="NCBIfam" id="NF011403">
    <property type="entry name" value="PRK14828.1"/>
    <property type="match status" value="1"/>
</dbReference>
<dbReference type="AlphaFoldDB" id="A0A6J7PNX8"/>
<dbReference type="GO" id="GO:0046872">
    <property type="term" value="F:metal ion binding"/>
    <property type="evidence" value="ECO:0007669"/>
    <property type="project" value="UniProtKB-KW"/>
</dbReference>
<dbReference type="HAMAP" id="MF_01139">
    <property type="entry name" value="ISPT"/>
    <property type="match status" value="1"/>
</dbReference>
<protein>
    <submittedName>
        <fullName evidence="5">Unannotated protein</fullName>
    </submittedName>
</protein>
<keyword evidence="3" id="KW-0479">Metal-binding</keyword>
<dbReference type="Gene3D" id="3.40.1180.10">
    <property type="entry name" value="Decaprenyl diphosphate synthase-like"/>
    <property type="match status" value="1"/>
</dbReference>
<gene>
    <name evidence="5" type="ORF">UFOPK4049_00612</name>
</gene>
<dbReference type="InterPro" id="IPR036424">
    <property type="entry name" value="UPP_synth-like_sf"/>
</dbReference>